<dbReference type="PANTHER" id="PTHR46165:SF2">
    <property type="entry name" value="SET AND MYND DOMAIN-CONTAINING PROTEIN 4"/>
    <property type="match status" value="1"/>
</dbReference>
<comment type="catalytic activity">
    <reaction evidence="8">
        <text>L-lysyl-[protein] + S-adenosyl-L-methionine = N(6)-methyl-L-lysyl-[protein] + S-adenosyl-L-homocysteine + H(+)</text>
        <dbReference type="Rhea" id="RHEA:51736"/>
        <dbReference type="Rhea" id="RHEA-COMP:9752"/>
        <dbReference type="Rhea" id="RHEA-COMP:13053"/>
        <dbReference type="ChEBI" id="CHEBI:15378"/>
        <dbReference type="ChEBI" id="CHEBI:29969"/>
        <dbReference type="ChEBI" id="CHEBI:57856"/>
        <dbReference type="ChEBI" id="CHEBI:59789"/>
        <dbReference type="ChEBI" id="CHEBI:61929"/>
    </reaction>
</comment>
<keyword evidence="3" id="KW-0963">Cytoplasm</keyword>
<dbReference type="EMBL" id="JAPWTJ010000191">
    <property type="protein sequence ID" value="KAJ8981288.1"/>
    <property type="molecule type" value="Genomic_DNA"/>
</dbReference>
<dbReference type="SUPFAM" id="SSF82199">
    <property type="entry name" value="SET domain"/>
    <property type="match status" value="1"/>
</dbReference>
<dbReference type="InterPro" id="IPR044421">
    <property type="entry name" value="SMYD4_SET"/>
</dbReference>
<evidence type="ECO:0000256" key="6">
    <source>
        <dbReference type="ARBA" id="ARBA00022691"/>
    </source>
</evidence>
<dbReference type="Pfam" id="PF00856">
    <property type="entry name" value="SET"/>
    <property type="match status" value="1"/>
</dbReference>
<keyword evidence="4" id="KW-0489">Methyltransferase</keyword>
<evidence type="ECO:0000313" key="11">
    <source>
        <dbReference type="Proteomes" id="UP001162164"/>
    </source>
</evidence>
<feature type="domain" description="SET" evidence="9">
    <location>
        <begin position="78"/>
        <end position="333"/>
    </location>
</feature>
<comment type="subcellular location">
    <subcellularLocation>
        <location evidence="2">Cytoplasm</location>
    </subcellularLocation>
    <subcellularLocation>
        <location evidence="1">Nucleus</location>
    </subcellularLocation>
</comment>
<gene>
    <name evidence="10" type="ORF">NQ317_004024</name>
</gene>
<comment type="caution">
    <text evidence="10">The sequence shown here is derived from an EMBL/GenBank/DDBJ whole genome shotgun (WGS) entry which is preliminary data.</text>
</comment>
<evidence type="ECO:0000313" key="10">
    <source>
        <dbReference type="EMBL" id="KAJ8981288.1"/>
    </source>
</evidence>
<dbReference type="SMART" id="SM00317">
    <property type="entry name" value="SET"/>
    <property type="match status" value="1"/>
</dbReference>
<organism evidence="10 11">
    <name type="scientific">Molorchus minor</name>
    <dbReference type="NCBI Taxonomy" id="1323400"/>
    <lineage>
        <taxon>Eukaryota</taxon>
        <taxon>Metazoa</taxon>
        <taxon>Ecdysozoa</taxon>
        <taxon>Arthropoda</taxon>
        <taxon>Hexapoda</taxon>
        <taxon>Insecta</taxon>
        <taxon>Pterygota</taxon>
        <taxon>Neoptera</taxon>
        <taxon>Endopterygota</taxon>
        <taxon>Coleoptera</taxon>
        <taxon>Polyphaga</taxon>
        <taxon>Cucujiformia</taxon>
        <taxon>Chrysomeloidea</taxon>
        <taxon>Cerambycidae</taxon>
        <taxon>Lamiinae</taxon>
        <taxon>Monochamini</taxon>
        <taxon>Molorchus</taxon>
    </lineage>
</organism>
<keyword evidence="5" id="KW-0808">Transferase</keyword>
<dbReference type="InterPro" id="IPR046341">
    <property type="entry name" value="SET_dom_sf"/>
</dbReference>
<keyword evidence="11" id="KW-1185">Reference proteome</keyword>
<dbReference type="InterPro" id="IPR001214">
    <property type="entry name" value="SET_dom"/>
</dbReference>
<evidence type="ECO:0000256" key="3">
    <source>
        <dbReference type="ARBA" id="ARBA00022490"/>
    </source>
</evidence>
<evidence type="ECO:0000259" key="9">
    <source>
        <dbReference type="PROSITE" id="PS50280"/>
    </source>
</evidence>
<dbReference type="Proteomes" id="UP001162164">
    <property type="component" value="Unassembled WGS sequence"/>
</dbReference>
<name>A0ABQ9JSN9_9CUCU</name>
<accession>A0ABQ9JSN9</accession>
<sequence>MSVILKQAKKENLDSSLTEAYKFLSAVNVVDKDKHLEKLEQIKKSKIRIKSIEFGKDNSNDLPELEEGENSNFAYASSKICMSYDKIRGRHVVAKKQIQKGNVLFIEKAFIFAPLSNMYTIVYCNEKCRTSSWNDCHKWECEGMQANIWYDLGIAFPAFKAVLKGVKSGFRTIKGNYEEDLKHFGDKNDNYPYFNRLVSNIYKSKNAAPYIVMAAIVVTYLKKYTEFFSWFLKQKNCPKNDLNVLIKYVGGLITKHIAQLSCNSSIIEHWTYSSTDLLFPDILITIACGMFPSVSIMNHSCRPNVTNFFICDKIVVKALEDISENEEIFNCYGIDYRGMNREQRQIACRSLYHFECKCVICIDPSKEVEMLDSYLCPKCKGLIPEMPSTSISFCVNCGDKYSLKPFRKINDEAQKYLENDDVNQLELLIKSLKIREKILYKHHKDFEEVYYRLYSYYVETGDAENMFKYFHLWLENEKARRGENSRGIGTKLYEAALAILHCLQNGHPKNCSNLKAFLQNVEHMIREAKMVLNLYYPAYITNRLSRKIQFISNK</sequence>
<evidence type="ECO:0000256" key="5">
    <source>
        <dbReference type="ARBA" id="ARBA00022679"/>
    </source>
</evidence>
<proteinExistence type="predicted"/>
<dbReference type="PROSITE" id="PS50280">
    <property type="entry name" value="SET"/>
    <property type="match status" value="1"/>
</dbReference>
<keyword evidence="6" id="KW-0949">S-adenosyl-L-methionine</keyword>
<evidence type="ECO:0000256" key="1">
    <source>
        <dbReference type="ARBA" id="ARBA00004123"/>
    </source>
</evidence>
<keyword evidence="7" id="KW-0539">Nucleus</keyword>
<dbReference type="InterPro" id="IPR052097">
    <property type="entry name" value="SET-MYND_domain_protein"/>
</dbReference>
<dbReference type="Gene3D" id="2.170.270.10">
    <property type="entry name" value="SET domain"/>
    <property type="match status" value="1"/>
</dbReference>
<evidence type="ECO:0000256" key="4">
    <source>
        <dbReference type="ARBA" id="ARBA00022603"/>
    </source>
</evidence>
<evidence type="ECO:0000256" key="7">
    <source>
        <dbReference type="ARBA" id="ARBA00023242"/>
    </source>
</evidence>
<dbReference type="PANTHER" id="PTHR46165">
    <property type="entry name" value="SET AND MYND DOMAIN-CONTAINING PROTEIN 4"/>
    <property type="match status" value="1"/>
</dbReference>
<evidence type="ECO:0000256" key="8">
    <source>
        <dbReference type="ARBA" id="ARBA00048985"/>
    </source>
</evidence>
<dbReference type="Gene3D" id="1.25.40.10">
    <property type="entry name" value="Tetratricopeptide repeat domain"/>
    <property type="match status" value="1"/>
</dbReference>
<reference evidence="10" key="1">
    <citation type="journal article" date="2023" name="Insect Mol. Biol.">
        <title>Genome sequencing provides insights into the evolution of gene families encoding plant cell wall-degrading enzymes in longhorned beetles.</title>
        <authorList>
            <person name="Shin N.R."/>
            <person name="Okamura Y."/>
            <person name="Kirsch R."/>
            <person name="Pauchet Y."/>
        </authorList>
    </citation>
    <scope>NUCLEOTIDE SEQUENCE</scope>
    <source>
        <strain evidence="10">MMC_N1</strain>
    </source>
</reference>
<evidence type="ECO:0000256" key="2">
    <source>
        <dbReference type="ARBA" id="ARBA00004496"/>
    </source>
</evidence>
<dbReference type="CDD" id="cd10536">
    <property type="entry name" value="SET_SMYD4"/>
    <property type="match status" value="1"/>
</dbReference>
<protein>
    <recommendedName>
        <fullName evidence="9">SET domain-containing protein</fullName>
    </recommendedName>
</protein>
<dbReference type="InterPro" id="IPR011990">
    <property type="entry name" value="TPR-like_helical_dom_sf"/>
</dbReference>